<keyword evidence="2" id="KW-0378">Hydrolase</keyword>
<dbReference type="GO" id="GO:0030163">
    <property type="term" value="P:protein catabolic process"/>
    <property type="evidence" value="ECO:0007669"/>
    <property type="project" value="InterPro"/>
</dbReference>
<dbReference type="NCBIfam" id="NF000668">
    <property type="entry name" value="PRK00033.1-1"/>
    <property type="match status" value="1"/>
</dbReference>
<sequence>MWVMSSALVSAGSAPIAERIEHAETLSDRPWQTIVWDDPVNLTSYVTYVFQRHFGYTRARAESLMWQVHREGKAVVASGAREMMARHCEALHIYGLWATMTKAP</sequence>
<reference evidence="3" key="1">
    <citation type="submission" date="2016-10" db="EMBL/GenBank/DDBJ databases">
        <authorList>
            <person name="Varghese N."/>
            <person name="Submissions S."/>
        </authorList>
    </citation>
    <scope>NUCLEOTIDE SEQUENCE [LARGE SCALE GENOMIC DNA]</scope>
    <source>
        <strain evidence="3">KPR-1</strain>
    </source>
</reference>
<keyword evidence="3" id="KW-1185">Reference proteome</keyword>
<dbReference type="Gene3D" id="3.30.1390.10">
    <property type="match status" value="1"/>
</dbReference>
<dbReference type="SUPFAM" id="SSF54736">
    <property type="entry name" value="ClpS-like"/>
    <property type="match status" value="1"/>
</dbReference>
<dbReference type="Proteomes" id="UP000199288">
    <property type="component" value="Unassembled WGS sequence"/>
</dbReference>
<dbReference type="GO" id="GO:0008233">
    <property type="term" value="F:peptidase activity"/>
    <property type="evidence" value="ECO:0007669"/>
    <property type="project" value="UniProtKB-KW"/>
</dbReference>
<protein>
    <submittedName>
        <fullName evidence="2">ATP-dependent Clp protease adaptor protein ClpS</fullName>
    </submittedName>
</protein>
<dbReference type="InterPro" id="IPR014719">
    <property type="entry name" value="Ribosomal_bL12_C/ClpS-like"/>
</dbReference>
<dbReference type="InterPro" id="IPR003769">
    <property type="entry name" value="ClpS_core"/>
</dbReference>
<dbReference type="EMBL" id="FNQV01000011">
    <property type="protein sequence ID" value="SEA55764.1"/>
    <property type="molecule type" value="Genomic_DNA"/>
</dbReference>
<evidence type="ECO:0000313" key="3">
    <source>
        <dbReference type="Proteomes" id="UP000199288"/>
    </source>
</evidence>
<name>A0A1H4C5V0_9ACTO</name>
<accession>A0A1H4C5V0</accession>
<organism evidence="2 3">
    <name type="scientific">Bowdeniella nasicola</name>
    <dbReference type="NCBI Taxonomy" id="208480"/>
    <lineage>
        <taxon>Bacteria</taxon>
        <taxon>Bacillati</taxon>
        <taxon>Actinomycetota</taxon>
        <taxon>Actinomycetes</taxon>
        <taxon>Actinomycetales</taxon>
        <taxon>Actinomycetaceae</taxon>
        <taxon>Bowdeniella</taxon>
    </lineage>
</organism>
<dbReference type="GO" id="GO:0006508">
    <property type="term" value="P:proteolysis"/>
    <property type="evidence" value="ECO:0007669"/>
    <property type="project" value="UniProtKB-KW"/>
</dbReference>
<evidence type="ECO:0000259" key="1">
    <source>
        <dbReference type="Pfam" id="PF02617"/>
    </source>
</evidence>
<dbReference type="Pfam" id="PF02617">
    <property type="entry name" value="ClpS"/>
    <property type="match status" value="1"/>
</dbReference>
<evidence type="ECO:0000313" key="2">
    <source>
        <dbReference type="EMBL" id="SEA55764.1"/>
    </source>
</evidence>
<gene>
    <name evidence="2" type="ORF">SAMN02910418_01887</name>
</gene>
<proteinExistence type="predicted"/>
<keyword evidence="2" id="KW-0645">Protease</keyword>
<feature type="domain" description="Adaptor protein ClpS core" evidence="1">
    <location>
        <begin position="28"/>
        <end position="98"/>
    </location>
</feature>
<dbReference type="AlphaFoldDB" id="A0A1H4C5V0"/>